<keyword evidence="2" id="KW-1133">Transmembrane helix</keyword>
<gene>
    <name evidence="3" type="ORF">OGAPHI_002925</name>
</gene>
<evidence type="ECO:0000313" key="3">
    <source>
        <dbReference type="EMBL" id="KAH3667276.1"/>
    </source>
</evidence>
<name>A0A9P8T5Z7_9ASCO</name>
<sequence length="256" mass="27526">MPPTRPIGLGCGFSSPDNEAECQKWRVYSDSVSSASNNSSDDSCNNNTNDDHTDPEQDPLESSSLLGVIPGLEYVCVTSLKVVLSNCNVLVRVVEHDVLFENKLLQIAKQLVQLGSKSLSSLNFLVSGLDLLKNGHGLTLSVGHPNRVIKNLLVANRVNELGSLIVRSIWVHNLVLVDGLLLVGLVVLVFNLGQFGDGCSELRGQVLGLLLLVGVGPALFIQLLQFRLDGVLLQVGKGIIVVVDLSLERSHLFGSN</sequence>
<feature type="transmembrane region" description="Helical" evidence="2">
    <location>
        <begin position="205"/>
        <end position="224"/>
    </location>
</feature>
<dbReference type="AlphaFoldDB" id="A0A9P8T5Z7"/>
<comment type="caution">
    <text evidence="3">The sequence shown here is derived from an EMBL/GenBank/DDBJ whole genome shotgun (WGS) entry which is preliminary data.</text>
</comment>
<keyword evidence="2" id="KW-0472">Membrane</keyword>
<keyword evidence="2" id="KW-0812">Transmembrane</keyword>
<reference evidence="3" key="1">
    <citation type="journal article" date="2021" name="Open Biol.">
        <title>Shared evolutionary footprints suggest mitochondrial oxidative damage underlies multiple complex I losses in fungi.</title>
        <authorList>
            <person name="Schikora-Tamarit M.A."/>
            <person name="Marcet-Houben M."/>
            <person name="Nosek J."/>
            <person name="Gabaldon T."/>
        </authorList>
    </citation>
    <scope>NUCLEOTIDE SEQUENCE</scope>
    <source>
        <strain evidence="3">CBS6075</strain>
    </source>
</reference>
<evidence type="ECO:0000256" key="2">
    <source>
        <dbReference type="SAM" id="Phobius"/>
    </source>
</evidence>
<evidence type="ECO:0000313" key="4">
    <source>
        <dbReference type="Proteomes" id="UP000769157"/>
    </source>
</evidence>
<feature type="compositionally biased region" description="Low complexity" evidence="1">
    <location>
        <begin position="32"/>
        <end position="48"/>
    </location>
</feature>
<organism evidence="3 4">
    <name type="scientific">Ogataea philodendri</name>
    <dbReference type="NCBI Taxonomy" id="1378263"/>
    <lineage>
        <taxon>Eukaryota</taxon>
        <taxon>Fungi</taxon>
        <taxon>Dikarya</taxon>
        <taxon>Ascomycota</taxon>
        <taxon>Saccharomycotina</taxon>
        <taxon>Pichiomycetes</taxon>
        <taxon>Pichiales</taxon>
        <taxon>Pichiaceae</taxon>
        <taxon>Ogataea</taxon>
    </lineage>
</organism>
<proteinExistence type="predicted"/>
<protein>
    <submittedName>
        <fullName evidence="3">Uncharacterized protein</fullName>
    </submittedName>
</protein>
<evidence type="ECO:0000256" key="1">
    <source>
        <dbReference type="SAM" id="MobiDB-lite"/>
    </source>
</evidence>
<feature type="transmembrane region" description="Helical" evidence="2">
    <location>
        <begin position="174"/>
        <end position="193"/>
    </location>
</feature>
<dbReference type="EMBL" id="JAEUBE010000183">
    <property type="protein sequence ID" value="KAH3667276.1"/>
    <property type="molecule type" value="Genomic_DNA"/>
</dbReference>
<reference evidence="3" key="2">
    <citation type="submission" date="2021-01" db="EMBL/GenBank/DDBJ databases">
        <authorList>
            <person name="Schikora-Tamarit M.A."/>
        </authorList>
    </citation>
    <scope>NUCLEOTIDE SEQUENCE</scope>
    <source>
        <strain evidence="3">CBS6075</strain>
    </source>
</reference>
<keyword evidence="4" id="KW-1185">Reference proteome</keyword>
<dbReference type="Proteomes" id="UP000769157">
    <property type="component" value="Unassembled WGS sequence"/>
</dbReference>
<feature type="region of interest" description="Disordered" evidence="1">
    <location>
        <begin position="32"/>
        <end position="61"/>
    </location>
</feature>
<accession>A0A9P8T5Z7</accession>
<dbReference type="GeneID" id="70234892"/>
<dbReference type="RefSeq" id="XP_046062088.1">
    <property type="nucleotide sequence ID" value="XM_046203848.1"/>
</dbReference>